<evidence type="ECO:0000256" key="1">
    <source>
        <dbReference type="ARBA" id="ARBA00022741"/>
    </source>
</evidence>
<proteinExistence type="predicted"/>
<dbReference type="PANTHER" id="PTHR43309">
    <property type="entry name" value="5-OXOPROLINASE SUBUNIT C"/>
    <property type="match status" value="1"/>
</dbReference>
<dbReference type="InterPro" id="IPR003833">
    <property type="entry name" value="CT_C_D"/>
</dbReference>
<evidence type="ECO:0000256" key="4">
    <source>
        <dbReference type="SAM" id="MobiDB-lite"/>
    </source>
</evidence>
<dbReference type="SUPFAM" id="SSF50891">
    <property type="entry name" value="Cyclophilin-like"/>
    <property type="match status" value="2"/>
</dbReference>
<keyword evidence="8" id="KW-1185">Reference proteome</keyword>
<dbReference type="SMART" id="SM00796">
    <property type="entry name" value="AHS1"/>
    <property type="match status" value="1"/>
</dbReference>
<dbReference type="Proteomes" id="UP000233766">
    <property type="component" value="Unassembled WGS sequence"/>
</dbReference>
<gene>
    <name evidence="7" type="ORF">ATK86_3796</name>
</gene>
<dbReference type="SUPFAM" id="SSF160467">
    <property type="entry name" value="PH0987 N-terminal domain-like"/>
    <property type="match status" value="1"/>
</dbReference>
<evidence type="ECO:0000259" key="6">
    <source>
        <dbReference type="SMART" id="SM00797"/>
    </source>
</evidence>
<feature type="compositionally biased region" description="Basic and acidic residues" evidence="4">
    <location>
        <begin position="1"/>
        <end position="12"/>
    </location>
</feature>
<dbReference type="Pfam" id="PF02682">
    <property type="entry name" value="CT_C_D"/>
    <property type="match status" value="1"/>
</dbReference>
<dbReference type="GO" id="GO:0016787">
    <property type="term" value="F:hydrolase activity"/>
    <property type="evidence" value="ECO:0007669"/>
    <property type="project" value="UniProtKB-KW"/>
</dbReference>
<comment type="caution">
    <text evidence="7">The sequence shown here is derived from an EMBL/GenBank/DDBJ whole genome shotgun (WGS) entry which is preliminary data.</text>
</comment>
<keyword evidence="3" id="KW-0067">ATP-binding</keyword>
<feature type="domain" description="Carboxyltransferase" evidence="5">
    <location>
        <begin position="399"/>
        <end position="642"/>
    </location>
</feature>
<organism evidence="7 8">
    <name type="scientific">Nocardia fluminea</name>
    <dbReference type="NCBI Taxonomy" id="134984"/>
    <lineage>
        <taxon>Bacteria</taxon>
        <taxon>Bacillati</taxon>
        <taxon>Actinomycetota</taxon>
        <taxon>Actinomycetes</taxon>
        <taxon>Mycobacteriales</taxon>
        <taxon>Nocardiaceae</taxon>
        <taxon>Nocardia</taxon>
    </lineage>
</organism>
<dbReference type="OrthoDB" id="9760256at2"/>
<dbReference type="NCBIfam" id="TIGR00724">
    <property type="entry name" value="urea_amlyse_rel"/>
    <property type="match status" value="1"/>
</dbReference>
<dbReference type="GO" id="GO:0005524">
    <property type="term" value="F:ATP binding"/>
    <property type="evidence" value="ECO:0007669"/>
    <property type="project" value="UniProtKB-KW"/>
</dbReference>
<evidence type="ECO:0000313" key="7">
    <source>
        <dbReference type="EMBL" id="PKV79403.1"/>
    </source>
</evidence>
<evidence type="ECO:0000259" key="5">
    <source>
        <dbReference type="SMART" id="SM00796"/>
    </source>
</evidence>
<feature type="domain" description="Carboxyltransferase" evidence="6">
    <location>
        <begin position="80"/>
        <end position="371"/>
    </location>
</feature>
<dbReference type="Gene3D" id="3.30.1360.40">
    <property type="match status" value="1"/>
</dbReference>
<accession>A0A2N3VCP7</accession>
<keyword evidence="1" id="KW-0547">Nucleotide-binding</keyword>
<dbReference type="Gene3D" id="2.40.100.10">
    <property type="entry name" value="Cyclophilin-like"/>
    <property type="match status" value="2"/>
</dbReference>
<dbReference type="RefSeq" id="WP_101465654.1">
    <property type="nucleotide sequence ID" value="NZ_PJMW01000002.1"/>
</dbReference>
<dbReference type="InterPro" id="IPR052708">
    <property type="entry name" value="PxpC"/>
</dbReference>
<dbReference type="Pfam" id="PF02626">
    <property type="entry name" value="CT_A_B"/>
    <property type="match status" value="1"/>
</dbReference>
<feature type="region of interest" description="Disordered" evidence="4">
    <location>
        <begin position="1"/>
        <end position="59"/>
    </location>
</feature>
<name>A0A2N3VCP7_9NOCA</name>
<dbReference type="InterPro" id="IPR003778">
    <property type="entry name" value="CT_A_B"/>
</dbReference>
<reference evidence="7 8" key="1">
    <citation type="submission" date="2017-12" db="EMBL/GenBank/DDBJ databases">
        <title>Sequencing the genomes of 1000 Actinobacteria strains.</title>
        <authorList>
            <person name="Klenk H.-P."/>
        </authorList>
    </citation>
    <scope>NUCLEOTIDE SEQUENCE [LARGE SCALE GENOMIC DNA]</scope>
    <source>
        <strain evidence="7 8">DSM 44489</strain>
    </source>
</reference>
<dbReference type="SMART" id="SM00797">
    <property type="entry name" value="AHS2"/>
    <property type="match status" value="1"/>
</dbReference>
<dbReference type="EMBL" id="PJMW01000002">
    <property type="protein sequence ID" value="PKV79403.1"/>
    <property type="molecule type" value="Genomic_DNA"/>
</dbReference>
<evidence type="ECO:0000256" key="3">
    <source>
        <dbReference type="ARBA" id="ARBA00022840"/>
    </source>
</evidence>
<dbReference type="PANTHER" id="PTHR43309:SF3">
    <property type="entry name" value="5-OXOPROLINASE SUBUNIT C"/>
    <property type="match status" value="1"/>
</dbReference>
<dbReference type="AlphaFoldDB" id="A0A2N3VCP7"/>
<sequence>MNLTDTRIDRAADLAPTDTITQSAGCPPESRATIDSPDSATDPISDTPAAPSPTPRRIDVVRPGMQTTVQDWPGRIGYWHIGVPPSGPMDDLSFRLGNRVLGNPEGAAGLECTLGGPALRFSEPTWVCVTGAVADVRVDGVPVEQWRTVEVPAGGVLDVGAIRGPGMRTYILVAGGIEVTEFLGSASTFTLGKFGGGSGAPLRADEALTLGAPSTRLAPAVPMADQPAFAHRWELAVTEGPHGAPEFFTRDDFDTIIGTDYEVHFNSDRTGVRLIGPKPEWARTDGGEAGLHPSNIHDNAYTVGALDFTGDTPILLGPDGPSLGGFVCPVTVVAADRWKLGQLTPGDKVRFVPIRSEHAAPAAELGVRRRACFGTVLSAGRDGDDGILRRTEVDDETGVTYRRQGDDGVLVEYGTLTLDLGLRARVHALHQHLLAIGRRGVIELTPGIRSLQIRVDPAVLPIPRLLDLLAEAEAQLPNSDQLVVPSRTVHLPLSWDDPSTREAITRYMHGVRADAPWCPWNIEFIRRMNGLPAVEDVYKTVFDAEYLVLGLGDVYLGAPVATPTDPRHRLVTTKYNPARTWTPENAVGIGGAYLCIYGMEGPGGYQFVGRTTQVWNHRARPTGTAGPGVDRFPTDSETPWLLRYFDRIRWHPVEAEELLDLRADFAAGKVDITTENGDFRLADYRKFLAENADSISEFRALQADAFAEERQSWRTAGELTD</sequence>
<evidence type="ECO:0000313" key="8">
    <source>
        <dbReference type="Proteomes" id="UP000233766"/>
    </source>
</evidence>
<protein>
    <submittedName>
        <fullName evidence="7">Urea carboxylase</fullName>
    </submittedName>
</protein>
<evidence type="ECO:0000256" key="2">
    <source>
        <dbReference type="ARBA" id="ARBA00022801"/>
    </source>
</evidence>
<dbReference type="InterPro" id="IPR029000">
    <property type="entry name" value="Cyclophilin-like_dom_sf"/>
</dbReference>
<keyword evidence="2" id="KW-0378">Hydrolase</keyword>